<comment type="subcellular location">
    <subcellularLocation>
        <location evidence="1">Membrane</location>
        <topology evidence="1">Multi-pass membrane protein</topology>
    </subcellularLocation>
</comment>
<dbReference type="AlphaFoldDB" id="A0A1Y3B646"/>
<dbReference type="InterPro" id="IPR050352">
    <property type="entry name" value="ABCG_transporters"/>
</dbReference>
<dbReference type="Gene3D" id="3.40.50.300">
    <property type="entry name" value="P-loop containing nucleotide triphosphate hydrolases"/>
    <property type="match status" value="1"/>
</dbReference>
<dbReference type="SUPFAM" id="SSF52540">
    <property type="entry name" value="P-loop containing nucleoside triphosphate hydrolases"/>
    <property type="match status" value="1"/>
</dbReference>
<gene>
    <name evidence="8" type="ORF">BLA29_013914</name>
</gene>
<evidence type="ECO:0000256" key="6">
    <source>
        <dbReference type="ARBA" id="ARBA00023136"/>
    </source>
</evidence>
<keyword evidence="4" id="KW-0812">Transmembrane</keyword>
<dbReference type="OrthoDB" id="10042850at2759"/>
<evidence type="ECO:0000259" key="7">
    <source>
        <dbReference type="Pfam" id="PF00005"/>
    </source>
</evidence>
<protein>
    <recommendedName>
        <fullName evidence="7">ABC transporter domain-containing protein</fullName>
    </recommendedName>
</protein>
<organism evidence="8 9">
    <name type="scientific">Euroglyphus maynei</name>
    <name type="common">Mayne's house dust mite</name>
    <dbReference type="NCBI Taxonomy" id="6958"/>
    <lineage>
        <taxon>Eukaryota</taxon>
        <taxon>Metazoa</taxon>
        <taxon>Ecdysozoa</taxon>
        <taxon>Arthropoda</taxon>
        <taxon>Chelicerata</taxon>
        <taxon>Arachnida</taxon>
        <taxon>Acari</taxon>
        <taxon>Acariformes</taxon>
        <taxon>Sarcoptiformes</taxon>
        <taxon>Astigmata</taxon>
        <taxon>Psoroptidia</taxon>
        <taxon>Analgoidea</taxon>
        <taxon>Pyroglyphidae</taxon>
        <taxon>Pyroglyphinae</taxon>
        <taxon>Euroglyphus</taxon>
    </lineage>
</organism>
<sequence>MAMSMLEELEIIDTADTLVNKCSGGQRKRLALALELMSHRMPNFVCIDEPTSGLDSNSAEVIVSCLRKMSHKHNITIVAAIHQPNTEMLMMFDQVYILARGGVCIFSGPPSQISDHLQQVSTDHDNN</sequence>
<evidence type="ECO:0000256" key="4">
    <source>
        <dbReference type="ARBA" id="ARBA00022692"/>
    </source>
</evidence>
<feature type="domain" description="ABC transporter" evidence="7">
    <location>
        <begin position="4"/>
        <end position="52"/>
    </location>
</feature>
<dbReference type="EMBL" id="MUJZ01038126">
    <property type="protein sequence ID" value="OTF76311.1"/>
    <property type="molecule type" value="Genomic_DNA"/>
</dbReference>
<reference evidence="8 9" key="1">
    <citation type="submission" date="2017-03" db="EMBL/GenBank/DDBJ databases">
        <title>Genome Survey of Euroglyphus maynei.</title>
        <authorList>
            <person name="Arlian L.G."/>
            <person name="Morgan M.S."/>
            <person name="Rider S.D."/>
        </authorList>
    </citation>
    <scope>NUCLEOTIDE SEQUENCE [LARGE SCALE GENOMIC DNA]</scope>
    <source>
        <strain evidence="8">Arlian Lab</strain>
        <tissue evidence="8">Whole body</tissue>
    </source>
</reference>
<dbReference type="PANTHER" id="PTHR48041">
    <property type="entry name" value="ABC TRANSPORTER G FAMILY MEMBER 28"/>
    <property type="match status" value="1"/>
</dbReference>
<dbReference type="GO" id="GO:0042626">
    <property type="term" value="F:ATPase-coupled transmembrane transporter activity"/>
    <property type="evidence" value="ECO:0007669"/>
    <property type="project" value="TreeGrafter"/>
</dbReference>
<dbReference type="GO" id="GO:0005886">
    <property type="term" value="C:plasma membrane"/>
    <property type="evidence" value="ECO:0007669"/>
    <property type="project" value="TreeGrafter"/>
</dbReference>
<evidence type="ECO:0000313" key="9">
    <source>
        <dbReference type="Proteomes" id="UP000194236"/>
    </source>
</evidence>
<evidence type="ECO:0000256" key="2">
    <source>
        <dbReference type="ARBA" id="ARBA00005814"/>
    </source>
</evidence>
<feature type="non-terminal residue" evidence="8">
    <location>
        <position position="127"/>
    </location>
</feature>
<dbReference type="InterPro" id="IPR003439">
    <property type="entry name" value="ABC_transporter-like_ATP-bd"/>
</dbReference>
<evidence type="ECO:0000313" key="8">
    <source>
        <dbReference type="EMBL" id="OTF76311.1"/>
    </source>
</evidence>
<comment type="similarity">
    <text evidence="2">Belongs to the ABC transporter superfamily. ABCG family. Eye pigment precursor importer (TC 3.A.1.204) subfamily.</text>
</comment>
<keyword evidence="5" id="KW-1133">Transmembrane helix</keyword>
<keyword evidence="9" id="KW-1185">Reference proteome</keyword>
<evidence type="ECO:0000256" key="3">
    <source>
        <dbReference type="ARBA" id="ARBA00022448"/>
    </source>
</evidence>
<accession>A0A1Y3B646</accession>
<dbReference type="GO" id="GO:0016887">
    <property type="term" value="F:ATP hydrolysis activity"/>
    <property type="evidence" value="ECO:0007669"/>
    <property type="project" value="InterPro"/>
</dbReference>
<keyword evidence="3" id="KW-0813">Transport</keyword>
<evidence type="ECO:0000256" key="1">
    <source>
        <dbReference type="ARBA" id="ARBA00004141"/>
    </source>
</evidence>
<dbReference type="Pfam" id="PF00005">
    <property type="entry name" value="ABC_tran"/>
    <property type="match status" value="1"/>
</dbReference>
<name>A0A1Y3B646_EURMA</name>
<keyword evidence="6" id="KW-0472">Membrane</keyword>
<dbReference type="Proteomes" id="UP000194236">
    <property type="component" value="Unassembled WGS sequence"/>
</dbReference>
<comment type="caution">
    <text evidence="8">The sequence shown here is derived from an EMBL/GenBank/DDBJ whole genome shotgun (WGS) entry which is preliminary data.</text>
</comment>
<proteinExistence type="inferred from homology"/>
<dbReference type="GO" id="GO:0005524">
    <property type="term" value="F:ATP binding"/>
    <property type="evidence" value="ECO:0007669"/>
    <property type="project" value="InterPro"/>
</dbReference>
<evidence type="ECO:0000256" key="5">
    <source>
        <dbReference type="ARBA" id="ARBA00022989"/>
    </source>
</evidence>
<dbReference type="InterPro" id="IPR027417">
    <property type="entry name" value="P-loop_NTPase"/>
</dbReference>
<dbReference type="PANTHER" id="PTHR48041:SF78">
    <property type="entry name" value="ABC TRANSPORTER EXPRESSED IN TRACHEA, ISOFORM A"/>
    <property type="match status" value="1"/>
</dbReference>